<evidence type="ECO:0000313" key="2">
    <source>
        <dbReference type="EMBL" id="QHI69309.1"/>
    </source>
</evidence>
<dbReference type="EMBL" id="CP047593">
    <property type="protein sequence ID" value="QHI69309.1"/>
    <property type="molecule type" value="Genomic_DNA"/>
</dbReference>
<dbReference type="KEGG" id="taer:GT409_07545"/>
<dbReference type="AlphaFoldDB" id="A0A6P1M391"/>
<feature type="domain" description="GP-PDE" evidence="1">
    <location>
        <begin position="43"/>
        <end position="287"/>
    </location>
</feature>
<gene>
    <name evidence="2" type="ORF">GT409_07545</name>
</gene>
<dbReference type="RefSeq" id="WP_160628491.1">
    <property type="nucleotide sequence ID" value="NZ_CP047593.1"/>
</dbReference>
<dbReference type="Gene3D" id="3.20.20.190">
    <property type="entry name" value="Phosphatidylinositol (PI) phosphodiesterase"/>
    <property type="match status" value="1"/>
</dbReference>
<dbReference type="GO" id="GO:0008081">
    <property type="term" value="F:phosphoric diester hydrolase activity"/>
    <property type="evidence" value="ECO:0007669"/>
    <property type="project" value="InterPro"/>
</dbReference>
<evidence type="ECO:0000313" key="3">
    <source>
        <dbReference type="Proteomes" id="UP000464954"/>
    </source>
</evidence>
<dbReference type="SUPFAM" id="SSF51695">
    <property type="entry name" value="PLC-like phosphodiesterases"/>
    <property type="match status" value="1"/>
</dbReference>
<dbReference type="GO" id="GO:0006629">
    <property type="term" value="P:lipid metabolic process"/>
    <property type="evidence" value="ECO:0007669"/>
    <property type="project" value="InterPro"/>
</dbReference>
<dbReference type="InterPro" id="IPR017946">
    <property type="entry name" value="PLC-like_Pdiesterase_TIM-brl"/>
</dbReference>
<organism evidence="2 3">
    <name type="scientific">Tichowtungia aerotolerans</name>
    <dbReference type="NCBI Taxonomy" id="2697043"/>
    <lineage>
        <taxon>Bacteria</taxon>
        <taxon>Pseudomonadati</taxon>
        <taxon>Kiritimatiellota</taxon>
        <taxon>Tichowtungiia</taxon>
        <taxon>Tichowtungiales</taxon>
        <taxon>Tichowtungiaceae</taxon>
        <taxon>Tichowtungia</taxon>
    </lineage>
</organism>
<protein>
    <recommendedName>
        <fullName evidence="1">GP-PDE domain-containing protein</fullName>
    </recommendedName>
</protein>
<dbReference type="Proteomes" id="UP000464954">
    <property type="component" value="Chromosome"/>
</dbReference>
<dbReference type="PROSITE" id="PS51257">
    <property type="entry name" value="PROKAR_LIPOPROTEIN"/>
    <property type="match status" value="1"/>
</dbReference>
<proteinExistence type="predicted"/>
<name>A0A6P1M391_9BACT</name>
<sequence>MNIFRILFCSAILVITGCIMPKNTTGLHAVLGKERQDVANYRCTMGAHRGDSSFYTENSPRAIRAAQNNPRYAFIEFDVQYSADRVPVVVHDGNLRRVFQHPEKVKKEPFDMLQKLSGNEIAAYEDIMNLADGKRVNIEIKSQGDEEADRQLIDRVMDDIRDRGIEEGVLISSISNEAVEYVKTRYPEMKAGQIFFVKASTWLPFDFLTKGLYRTTSADYLMLYTANLSNIEDLINLKPKDKTLVFWDFGETMYIVHKDFSDRLWGQSATMNVVNWLRFQIARPFAR</sequence>
<dbReference type="PROSITE" id="PS51704">
    <property type="entry name" value="GP_PDE"/>
    <property type="match status" value="1"/>
</dbReference>
<reference evidence="2 3" key="1">
    <citation type="submission" date="2020-01" db="EMBL/GenBank/DDBJ databases">
        <title>Ponticoccus aerotolerans gen. nov., sp. nov., an anaerobic bacterium and proposal of Ponticoccusceae fam. nov., Ponticoccusles ord. nov. and Ponticoccuse classis nov. in the phylum Kiritimatiellaeota.</title>
        <authorList>
            <person name="Zhou L.Y."/>
            <person name="Du Z.J."/>
        </authorList>
    </citation>
    <scope>NUCLEOTIDE SEQUENCE [LARGE SCALE GENOMIC DNA]</scope>
    <source>
        <strain evidence="2 3">S-5007</strain>
    </source>
</reference>
<dbReference type="Pfam" id="PF03009">
    <property type="entry name" value="GDPD"/>
    <property type="match status" value="1"/>
</dbReference>
<accession>A0A6P1M391</accession>
<evidence type="ECO:0000259" key="1">
    <source>
        <dbReference type="PROSITE" id="PS51704"/>
    </source>
</evidence>
<keyword evidence="3" id="KW-1185">Reference proteome</keyword>
<dbReference type="PANTHER" id="PTHR46211:SF8">
    <property type="entry name" value="PHOSPHODIESTERASE"/>
    <property type="match status" value="1"/>
</dbReference>
<dbReference type="InterPro" id="IPR030395">
    <property type="entry name" value="GP_PDE_dom"/>
</dbReference>
<dbReference type="PANTHER" id="PTHR46211">
    <property type="entry name" value="GLYCEROPHOSPHORYL DIESTER PHOSPHODIESTERASE"/>
    <property type="match status" value="1"/>
</dbReference>